<dbReference type="InterPro" id="IPR036188">
    <property type="entry name" value="FAD/NAD-bd_sf"/>
</dbReference>
<dbReference type="Gene3D" id="1.10.10.1100">
    <property type="entry name" value="BFD-like [2Fe-2S]-binding domain"/>
    <property type="match status" value="1"/>
</dbReference>
<accession>A0ABV5JGD9</accession>
<dbReference type="PRINTS" id="PR00368">
    <property type="entry name" value="FADPNR"/>
</dbReference>
<dbReference type="InterPro" id="IPR017224">
    <property type="entry name" value="Opine_Oxase_asu/HCN_bsu"/>
</dbReference>
<proteinExistence type="predicted"/>
<name>A0ABV5JGD9_9RHOB</name>
<dbReference type="SUPFAM" id="SSF51905">
    <property type="entry name" value="FAD/NAD(P)-binding domain"/>
    <property type="match status" value="1"/>
</dbReference>
<evidence type="ECO:0000259" key="2">
    <source>
        <dbReference type="Pfam" id="PF07992"/>
    </source>
</evidence>
<reference evidence="4 5" key="1">
    <citation type="submission" date="2024-09" db="EMBL/GenBank/DDBJ databases">
        <authorList>
            <person name="Sun Q."/>
            <person name="Mori K."/>
        </authorList>
    </citation>
    <scope>NUCLEOTIDE SEQUENCE [LARGE SCALE GENOMIC DNA]</scope>
    <source>
        <strain evidence="4 5">CECT 8726</strain>
    </source>
</reference>
<feature type="domain" description="SoxA A3" evidence="3">
    <location>
        <begin position="376"/>
        <end position="453"/>
    </location>
</feature>
<evidence type="ECO:0000259" key="3">
    <source>
        <dbReference type="Pfam" id="PF17806"/>
    </source>
</evidence>
<feature type="domain" description="FAD/NAD(P)-binding" evidence="2">
    <location>
        <begin position="5"/>
        <end position="316"/>
    </location>
</feature>
<sequence length="467" mass="49584">MTEVDLVIVGAGPAGMSAAVTAAEIGLSVLLLDEQPAAGGQIYRNVAKADETRGDILGKDYTYGLELVTAMRSASITHVTDATVWKIGEDGTVAYSVNGKASLVQGRKVILATGALERPVPIPGWTLPGVMTAGAAQILLKQSGLVAERAVICGSGPLIYLIAQQMIRAGKPPLAIIETQTKSDLLNAMRHLPHALRGWRYLMKGAKLLSEIKRAGVMRVTGAENLEIEGDTEVRAIAFTHRGQTTRIQCNLVLLHQGVVPNTQATRSLRLEHAWSSAQRCFHPITNEWGLSSLETVYVAGDGAGIGGAKAAEQAGAISALHVAFALGFITKADRDKRAAPILRLQSAELALRPFLDRAYPPSDQVLKPADDTVICRCEEVTAGDIRAYARLGCTGPNQAKAFGRSGMGPCQGRYCGLTVTELLSQETGTTPDAVGSYHIRPPLKPITLGELATLEQTLTDETKGLI</sequence>
<keyword evidence="1" id="KW-0560">Oxidoreductase</keyword>
<dbReference type="InterPro" id="IPR051691">
    <property type="entry name" value="Metab_Enz_Cyan_OpOx_G3PDH"/>
</dbReference>
<keyword evidence="5" id="KW-1185">Reference proteome</keyword>
<evidence type="ECO:0000256" key="1">
    <source>
        <dbReference type="ARBA" id="ARBA00023002"/>
    </source>
</evidence>
<organism evidence="4 5">
    <name type="scientific">Pseudohalocynthiibacter aestuariivivens</name>
    <dbReference type="NCBI Taxonomy" id="1591409"/>
    <lineage>
        <taxon>Bacteria</taxon>
        <taxon>Pseudomonadati</taxon>
        <taxon>Pseudomonadota</taxon>
        <taxon>Alphaproteobacteria</taxon>
        <taxon>Rhodobacterales</taxon>
        <taxon>Paracoccaceae</taxon>
        <taxon>Pseudohalocynthiibacter</taxon>
    </lineage>
</organism>
<dbReference type="PANTHER" id="PTHR42949:SF3">
    <property type="entry name" value="ANAEROBIC GLYCEROL-3-PHOSPHATE DEHYDROGENASE SUBUNIT B"/>
    <property type="match status" value="1"/>
</dbReference>
<dbReference type="PRINTS" id="PR00469">
    <property type="entry name" value="PNDRDTASEII"/>
</dbReference>
<gene>
    <name evidence="4" type="ORF">ACFFUT_12105</name>
</gene>
<dbReference type="Proteomes" id="UP001589683">
    <property type="component" value="Unassembled WGS sequence"/>
</dbReference>
<comment type="caution">
    <text evidence="4">The sequence shown here is derived from an EMBL/GenBank/DDBJ whole genome shotgun (WGS) entry which is preliminary data.</text>
</comment>
<dbReference type="CDD" id="cd19946">
    <property type="entry name" value="GlpA-like_Fer2_BFD-like"/>
    <property type="match status" value="1"/>
</dbReference>
<dbReference type="InterPro" id="IPR023753">
    <property type="entry name" value="FAD/NAD-binding_dom"/>
</dbReference>
<dbReference type="Pfam" id="PF17806">
    <property type="entry name" value="SO_alpha_A3"/>
    <property type="match status" value="1"/>
</dbReference>
<dbReference type="Gene3D" id="3.50.50.60">
    <property type="entry name" value="FAD/NAD(P)-binding domain"/>
    <property type="match status" value="2"/>
</dbReference>
<dbReference type="RefSeq" id="WP_213887843.1">
    <property type="nucleotide sequence ID" value="NZ_JAGFNU010000002.1"/>
</dbReference>
<evidence type="ECO:0000313" key="4">
    <source>
        <dbReference type="EMBL" id="MFB9232528.1"/>
    </source>
</evidence>
<dbReference type="Pfam" id="PF07992">
    <property type="entry name" value="Pyr_redox_2"/>
    <property type="match status" value="1"/>
</dbReference>
<dbReference type="PIRSF" id="PIRSF037495">
    <property type="entry name" value="Opine_OX_OoxA/HcnB"/>
    <property type="match status" value="1"/>
</dbReference>
<dbReference type="PANTHER" id="PTHR42949">
    <property type="entry name" value="ANAEROBIC GLYCEROL-3-PHOSPHATE DEHYDROGENASE SUBUNIT B"/>
    <property type="match status" value="1"/>
</dbReference>
<dbReference type="InterPro" id="IPR041117">
    <property type="entry name" value="SoxA_A3"/>
</dbReference>
<protein>
    <submittedName>
        <fullName evidence="4">FAD-dependent oxidoreductase</fullName>
    </submittedName>
</protein>
<dbReference type="EMBL" id="JBHMEA010000039">
    <property type="protein sequence ID" value="MFB9232528.1"/>
    <property type="molecule type" value="Genomic_DNA"/>
</dbReference>
<evidence type="ECO:0000313" key="5">
    <source>
        <dbReference type="Proteomes" id="UP001589683"/>
    </source>
</evidence>
<dbReference type="InterPro" id="IPR041854">
    <property type="entry name" value="BFD-like_2Fe2S-bd_dom_sf"/>
</dbReference>